<protein>
    <recommendedName>
        <fullName evidence="3">Ligand-binding SRPBCC domain-containing protein</fullName>
    </recommendedName>
</protein>
<reference evidence="2" key="1">
    <citation type="journal article" date="2019" name="Int. J. Syst. Evol. Microbiol.">
        <title>The Global Catalogue of Microorganisms (GCM) 10K type strain sequencing project: providing services to taxonomists for standard genome sequencing and annotation.</title>
        <authorList>
            <consortium name="The Broad Institute Genomics Platform"/>
            <consortium name="The Broad Institute Genome Sequencing Center for Infectious Disease"/>
            <person name="Wu L."/>
            <person name="Ma J."/>
        </authorList>
    </citation>
    <scope>NUCLEOTIDE SEQUENCE [LARGE SCALE GENOMIC DNA]</scope>
    <source>
        <strain evidence="2">JCM 18126</strain>
    </source>
</reference>
<accession>A0ABP9H4S2</accession>
<dbReference type="Gene3D" id="3.30.530.20">
    <property type="match status" value="1"/>
</dbReference>
<dbReference type="RefSeq" id="WP_345710390.1">
    <property type="nucleotide sequence ID" value="NZ_BAABIL010000009.1"/>
</dbReference>
<organism evidence="1 2">
    <name type="scientific">Kineococcus glutinatus</name>
    <dbReference type="NCBI Taxonomy" id="1070872"/>
    <lineage>
        <taxon>Bacteria</taxon>
        <taxon>Bacillati</taxon>
        <taxon>Actinomycetota</taxon>
        <taxon>Actinomycetes</taxon>
        <taxon>Kineosporiales</taxon>
        <taxon>Kineosporiaceae</taxon>
        <taxon>Kineococcus</taxon>
    </lineage>
</organism>
<gene>
    <name evidence="1" type="ORF">GCM10023225_01610</name>
</gene>
<name>A0ABP9H4S2_9ACTN</name>
<keyword evidence="2" id="KW-1185">Reference proteome</keyword>
<comment type="caution">
    <text evidence="1">The sequence shown here is derived from an EMBL/GenBank/DDBJ whole genome shotgun (WGS) entry which is preliminary data.</text>
</comment>
<proteinExistence type="predicted"/>
<evidence type="ECO:0008006" key="3">
    <source>
        <dbReference type="Google" id="ProtNLM"/>
    </source>
</evidence>
<sequence>MPQILVRTLVRADVEVVFNTSLDLDVELVAGRRYGVRAVGGRTSGQLQLGEHVRWRLRLLGVVPLTHTSELVVVERPGRFVDEMRAGAFAEFRHEHRFEVEGPHMTIMTDRMTWTSPLGPLGALADVVLVRPVLLRLLADRNAEIARRVEGRR</sequence>
<dbReference type="InterPro" id="IPR023393">
    <property type="entry name" value="START-like_dom_sf"/>
</dbReference>
<dbReference type="CDD" id="cd07820">
    <property type="entry name" value="SRPBCC_3"/>
    <property type="match status" value="1"/>
</dbReference>
<dbReference type="Proteomes" id="UP001501195">
    <property type="component" value="Unassembled WGS sequence"/>
</dbReference>
<dbReference type="EMBL" id="BAABIL010000009">
    <property type="protein sequence ID" value="GAA4961666.1"/>
    <property type="molecule type" value="Genomic_DNA"/>
</dbReference>
<evidence type="ECO:0000313" key="1">
    <source>
        <dbReference type="EMBL" id="GAA4961666.1"/>
    </source>
</evidence>
<dbReference type="SUPFAM" id="SSF55961">
    <property type="entry name" value="Bet v1-like"/>
    <property type="match status" value="1"/>
</dbReference>
<evidence type="ECO:0000313" key="2">
    <source>
        <dbReference type="Proteomes" id="UP001501195"/>
    </source>
</evidence>